<accession>A0ABR9S7S3</accession>
<evidence type="ECO:0000313" key="2">
    <source>
        <dbReference type="EMBL" id="MBE7369582.1"/>
    </source>
</evidence>
<sequence>MNAKIALTSLVLAAGFAGSAFAESPTVVNDNFAGKLTRAEVQAELAAYKKAGVNPWSTTYNPLRSFRSAATRDAVVADYIASRNEVRAFTGEDSGSQYLAQRQLPASTQLAHTAR</sequence>
<evidence type="ECO:0000313" key="3">
    <source>
        <dbReference type="Proteomes" id="UP000806285"/>
    </source>
</evidence>
<reference evidence="2 3" key="1">
    <citation type="submission" date="2020-10" db="EMBL/GenBank/DDBJ databases">
        <title>Ramlibacter sp. HM2 16S ribosomal RNA gene Genome sequencing and assembly.</title>
        <authorList>
            <person name="Kang M."/>
        </authorList>
    </citation>
    <scope>NUCLEOTIDE SEQUENCE [LARGE SCALE GENOMIC DNA]</scope>
    <source>
        <strain evidence="2 3">HM2</strain>
    </source>
</reference>
<gene>
    <name evidence="2" type="ORF">IM787_18610</name>
</gene>
<organism evidence="2 3">
    <name type="scientific">Ramlibacter pallidus</name>
    <dbReference type="NCBI Taxonomy" id="2780087"/>
    <lineage>
        <taxon>Bacteria</taxon>
        <taxon>Pseudomonadati</taxon>
        <taxon>Pseudomonadota</taxon>
        <taxon>Betaproteobacteria</taxon>
        <taxon>Burkholderiales</taxon>
        <taxon>Comamonadaceae</taxon>
        <taxon>Ramlibacter</taxon>
    </lineage>
</organism>
<keyword evidence="3" id="KW-1185">Reference proteome</keyword>
<keyword evidence="1" id="KW-0732">Signal</keyword>
<comment type="caution">
    <text evidence="2">The sequence shown here is derived from an EMBL/GenBank/DDBJ whole genome shotgun (WGS) entry which is preliminary data.</text>
</comment>
<protein>
    <submittedName>
        <fullName evidence="2">DUF4148 domain-containing protein</fullName>
    </submittedName>
</protein>
<feature type="chain" id="PRO_5045951450" evidence="1">
    <location>
        <begin position="23"/>
        <end position="115"/>
    </location>
</feature>
<dbReference type="Pfam" id="PF13663">
    <property type="entry name" value="DUF4148"/>
    <property type="match status" value="1"/>
</dbReference>
<evidence type="ECO:0000256" key="1">
    <source>
        <dbReference type="SAM" id="SignalP"/>
    </source>
</evidence>
<dbReference type="RefSeq" id="WP_193678199.1">
    <property type="nucleotide sequence ID" value="NZ_JADDIV010000005.1"/>
</dbReference>
<name>A0ABR9S7S3_9BURK</name>
<dbReference type="EMBL" id="JADDIV010000005">
    <property type="protein sequence ID" value="MBE7369582.1"/>
    <property type="molecule type" value="Genomic_DNA"/>
</dbReference>
<dbReference type="InterPro" id="IPR025421">
    <property type="entry name" value="DUF4148"/>
</dbReference>
<dbReference type="Proteomes" id="UP000806285">
    <property type="component" value="Unassembled WGS sequence"/>
</dbReference>
<proteinExistence type="predicted"/>
<feature type="signal peptide" evidence="1">
    <location>
        <begin position="1"/>
        <end position="22"/>
    </location>
</feature>